<evidence type="ECO:0000313" key="2">
    <source>
        <dbReference type="EMBL" id="KER20924.1"/>
    </source>
</evidence>
<dbReference type="GO" id="GO:0004252">
    <property type="term" value="F:serine-type endopeptidase activity"/>
    <property type="evidence" value="ECO:0007669"/>
    <property type="project" value="InterPro"/>
</dbReference>
<dbReference type="OrthoDB" id="6045329at2759"/>
<feature type="domain" description="Peptidase S1" evidence="1">
    <location>
        <begin position="62"/>
        <end position="153"/>
    </location>
</feature>
<dbReference type="AlphaFoldDB" id="A0A075A0H4"/>
<dbReference type="InterPro" id="IPR009003">
    <property type="entry name" value="Peptidase_S1_PA"/>
</dbReference>
<name>A0A075A0H4_OPIVI</name>
<dbReference type="GO" id="GO:0006508">
    <property type="term" value="P:proteolysis"/>
    <property type="evidence" value="ECO:0007669"/>
    <property type="project" value="InterPro"/>
</dbReference>
<dbReference type="Gene3D" id="2.40.10.10">
    <property type="entry name" value="Trypsin-like serine proteases"/>
    <property type="match status" value="2"/>
</dbReference>
<dbReference type="RefSeq" id="XP_009175327.1">
    <property type="nucleotide sequence ID" value="XM_009177063.1"/>
</dbReference>
<protein>
    <recommendedName>
        <fullName evidence="1">Peptidase S1 domain-containing protein</fullName>
    </recommendedName>
</protein>
<sequence length="160" mass="17939">MFTIDVDSSYPKRRQRFRRYISVQKHAVDVGYLACLLGTRHSKIVLPLFIFHSNAVPLNIQVSHSPTCYPHENYTTNNDAYDIALFKLSTPLNLTRPIISIVNLPTTQNSTLPQLNETGAVVGFGIFLHPDIDPTIGQLATFRVVTQQKCSQLHGAYSPN</sequence>
<dbReference type="KEGG" id="ovi:T265_10633"/>
<dbReference type="GeneID" id="20324801"/>
<dbReference type="InterPro" id="IPR001254">
    <property type="entry name" value="Trypsin_dom"/>
</dbReference>
<dbReference type="STRING" id="6198.A0A075A0H4"/>
<gene>
    <name evidence="2" type="ORF">T265_10633</name>
</gene>
<dbReference type="EMBL" id="KL597009">
    <property type="protein sequence ID" value="KER20924.1"/>
    <property type="molecule type" value="Genomic_DNA"/>
</dbReference>
<dbReference type="Proteomes" id="UP000054324">
    <property type="component" value="Unassembled WGS sequence"/>
</dbReference>
<proteinExistence type="predicted"/>
<dbReference type="Pfam" id="PF00089">
    <property type="entry name" value="Trypsin"/>
    <property type="match status" value="1"/>
</dbReference>
<organism evidence="2 3">
    <name type="scientific">Opisthorchis viverrini</name>
    <name type="common">Southeast Asian liver fluke</name>
    <dbReference type="NCBI Taxonomy" id="6198"/>
    <lineage>
        <taxon>Eukaryota</taxon>
        <taxon>Metazoa</taxon>
        <taxon>Spiralia</taxon>
        <taxon>Lophotrochozoa</taxon>
        <taxon>Platyhelminthes</taxon>
        <taxon>Trematoda</taxon>
        <taxon>Digenea</taxon>
        <taxon>Opisthorchiida</taxon>
        <taxon>Opisthorchiata</taxon>
        <taxon>Opisthorchiidae</taxon>
        <taxon>Opisthorchis</taxon>
    </lineage>
</organism>
<reference evidence="2 3" key="1">
    <citation type="submission" date="2013-11" db="EMBL/GenBank/DDBJ databases">
        <title>Opisthorchis viverrini - life in the bile duct.</title>
        <authorList>
            <person name="Young N.D."/>
            <person name="Nagarajan N."/>
            <person name="Lin S.J."/>
            <person name="Korhonen P.K."/>
            <person name="Jex A.R."/>
            <person name="Hall R.S."/>
            <person name="Safavi-Hemami H."/>
            <person name="Kaewkong W."/>
            <person name="Bertrand D."/>
            <person name="Gao S."/>
            <person name="Seet Q."/>
            <person name="Wongkham S."/>
            <person name="Teh B.T."/>
            <person name="Wongkham C."/>
            <person name="Intapan P.M."/>
            <person name="Maleewong W."/>
            <person name="Yang X."/>
            <person name="Hu M."/>
            <person name="Wang Z."/>
            <person name="Hofmann A."/>
            <person name="Sternberg P.W."/>
            <person name="Tan P."/>
            <person name="Wang J."/>
            <person name="Gasser R.B."/>
        </authorList>
    </citation>
    <scope>NUCLEOTIDE SEQUENCE [LARGE SCALE GENOMIC DNA]</scope>
</reference>
<accession>A0A075A0H4</accession>
<dbReference type="InterPro" id="IPR043504">
    <property type="entry name" value="Peptidase_S1_PA_chymotrypsin"/>
</dbReference>
<keyword evidence="3" id="KW-1185">Reference proteome</keyword>
<dbReference type="SUPFAM" id="SSF50494">
    <property type="entry name" value="Trypsin-like serine proteases"/>
    <property type="match status" value="1"/>
</dbReference>
<evidence type="ECO:0000259" key="1">
    <source>
        <dbReference type="Pfam" id="PF00089"/>
    </source>
</evidence>
<dbReference type="CTD" id="20324801"/>
<evidence type="ECO:0000313" key="3">
    <source>
        <dbReference type="Proteomes" id="UP000054324"/>
    </source>
</evidence>